<name>A0A168T929_ABSGL</name>
<dbReference type="SUPFAM" id="SSF56019">
    <property type="entry name" value="The spindle assembly checkpoint protein mad2"/>
    <property type="match status" value="1"/>
</dbReference>
<evidence type="ECO:0000313" key="2">
    <source>
        <dbReference type="EMBL" id="SAM09680.1"/>
    </source>
</evidence>
<organism evidence="2">
    <name type="scientific">Absidia glauca</name>
    <name type="common">Pin mould</name>
    <dbReference type="NCBI Taxonomy" id="4829"/>
    <lineage>
        <taxon>Eukaryota</taxon>
        <taxon>Fungi</taxon>
        <taxon>Fungi incertae sedis</taxon>
        <taxon>Mucoromycota</taxon>
        <taxon>Mucoromycotina</taxon>
        <taxon>Mucoromycetes</taxon>
        <taxon>Mucorales</taxon>
        <taxon>Cunninghamellaceae</taxon>
        <taxon>Absidia</taxon>
    </lineage>
</organism>
<evidence type="ECO:0000313" key="3">
    <source>
        <dbReference type="Proteomes" id="UP000078561"/>
    </source>
</evidence>
<keyword evidence="3" id="KW-1185">Reference proteome</keyword>
<dbReference type="AlphaFoldDB" id="A0A168T929"/>
<dbReference type="OMA" id="NTFVMEA"/>
<dbReference type="InterPro" id="IPR045091">
    <property type="entry name" value="Mad2-like"/>
</dbReference>
<dbReference type="Gene3D" id="3.30.900.10">
    <property type="entry name" value="HORMA domain"/>
    <property type="match status" value="1"/>
</dbReference>
<protein>
    <recommendedName>
        <fullName evidence="4">HORMA domain-containing protein</fullName>
    </recommendedName>
</protein>
<dbReference type="InterPro" id="IPR036570">
    <property type="entry name" value="HORMA_dom_sf"/>
</dbReference>
<dbReference type="PANTHER" id="PTHR11842">
    <property type="entry name" value="MITOTIC SPINDLE ASSEMBLY CHECKPOINT PROTEIN MAD2"/>
    <property type="match status" value="1"/>
</dbReference>
<sequence length="202" mass="22646">MPNQESTILLCDFSDSGLDPSNTLSTQSIPKRLPPDLESFEQRKHYNVPVAMSIHPGVCQYIKDFVTSLQPLIEQGQCHLISLVVHSTPLERHVFQLDRSTTHQDDTSYPSFRACLLKLNTLPSLLPTPNDATYTLGMELKGDSNAMDDKNWMPGDSVQSSTTTTWARLIPIKTIDVCQYKINTYILEGKQKGKHVAKDAIE</sequence>
<dbReference type="EMBL" id="LT555165">
    <property type="protein sequence ID" value="SAM09680.1"/>
    <property type="molecule type" value="Genomic_DNA"/>
</dbReference>
<dbReference type="Proteomes" id="UP000078561">
    <property type="component" value="Unassembled WGS sequence"/>
</dbReference>
<proteinExistence type="inferred from homology"/>
<comment type="similarity">
    <text evidence="1">Belongs to the MAD2 family.</text>
</comment>
<dbReference type="OrthoDB" id="21254at2759"/>
<reference evidence="2" key="1">
    <citation type="submission" date="2016-04" db="EMBL/GenBank/DDBJ databases">
        <authorList>
            <person name="Evans L.H."/>
            <person name="Alamgir A."/>
            <person name="Owens N."/>
            <person name="Weber N.D."/>
            <person name="Virtaneva K."/>
            <person name="Barbian K."/>
            <person name="Babar A."/>
            <person name="Rosenke K."/>
        </authorList>
    </citation>
    <scope>NUCLEOTIDE SEQUENCE [LARGE SCALE GENOMIC DNA]</scope>
    <source>
        <strain evidence="2">CBS 101.48</strain>
    </source>
</reference>
<dbReference type="InParanoid" id="A0A168T929"/>
<gene>
    <name evidence="2" type="primary">ABSGL_15381.1 scaffold 16614</name>
</gene>
<dbReference type="GO" id="GO:0016035">
    <property type="term" value="C:zeta DNA polymerase complex"/>
    <property type="evidence" value="ECO:0007669"/>
    <property type="project" value="TreeGrafter"/>
</dbReference>
<dbReference type="STRING" id="4829.A0A168T929"/>
<dbReference type="PANTHER" id="PTHR11842:SF10">
    <property type="entry name" value="MITOTIC SPINDLE ASSEMBLY CHECKPOINT PROTEIN MAD2B"/>
    <property type="match status" value="1"/>
</dbReference>
<evidence type="ECO:0008006" key="4">
    <source>
        <dbReference type="Google" id="ProtNLM"/>
    </source>
</evidence>
<accession>A0A168T929</accession>
<evidence type="ECO:0000256" key="1">
    <source>
        <dbReference type="ARBA" id="ARBA00010348"/>
    </source>
</evidence>